<dbReference type="GO" id="GO:0003700">
    <property type="term" value="F:DNA-binding transcription factor activity"/>
    <property type="evidence" value="ECO:0007669"/>
    <property type="project" value="InterPro"/>
</dbReference>
<dbReference type="EMBL" id="DAAFTP010000099">
    <property type="protein sequence ID" value="HAB1455618.1"/>
    <property type="molecule type" value="Genomic_DNA"/>
</dbReference>
<sequence>MMELINNRGMRDWMIFIKVAEVGNLSRAARELDISISAVSKSLSRLENSIEVTLLRRDSHHLELTGAG</sequence>
<dbReference type="Gene3D" id="1.10.10.10">
    <property type="entry name" value="Winged helix-like DNA-binding domain superfamily/Winged helix DNA-binding domain"/>
    <property type="match status" value="1"/>
</dbReference>
<dbReference type="AlphaFoldDB" id="A0A6X7MCA8"/>
<dbReference type="EMBL" id="DAAGLD010000138">
    <property type="protein sequence ID" value="HAB3518351.1"/>
    <property type="molecule type" value="Genomic_DNA"/>
</dbReference>
<organism evidence="2">
    <name type="scientific">Salmonella enterica subsp. enterica serovar Java</name>
    <dbReference type="NCBI Taxonomy" id="224729"/>
    <lineage>
        <taxon>Bacteria</taxon>
        <taxon>Pseudomonadati</taxon>
        <taxon>Pseudomonadota</taxon>
        <taxon>Gammaproteobacteria</taxon>
        <taxon>Enterobacterales</taxon>
        <taxon>Enterobacteriaceae</taxon>
        <taxon>Salmonella</taxon>
    </lineage>
</organism>
<dbReference type="InterPro" id="IPR000847">
    <property type="entry name" value="LysR_HTH_N"/>
</dbReference>
<reference evidence="2" key="2">
    <citation type="submission" date="2019-05" db="EMBL/GenBank/DDBJ databases">
        <authorList>
            <consortium name="NCBI Pathogen Detection Project"/>
        </authorList>
    </citation>
    <scope>NUCLEOTIDE SEQUENCE</scope>
    <source>
        <strain evidence="2">Salmonella enterica</strain>
    </source>
</reference>
<feature type="non-terminal residue" evidence="2">
    <location>
        <position position="68"/>
    </location>
</feature>
<reference evidence="2" key="1">
    <citation type="journal article" date="2018" name="Genome Biol.">
        <title>SKESA: strategic k-mer extension for scrupulous assemblies.</title>
        <authorList>
            <person name="Souvorov A."/>
            <person name="Agarwala R."/>
            <person name="Lipman D.J."/>
        </authorList>
    </citation>
    <scope>NUCLEOTIDE SEQUENCE</scope>
    <source>
        <strain evidence="2">Salmonella enterica</strain>
    </source>
</reference>
<name>A0A6X7MCA8_SALEB</name>
<dbReference type="Pfam" id="PF00126">
    <property type="entry name" value="HTH_1"/>
    <property type="match status" value="1"/>
</dbReference>
<evidence type="ECO:0000313" key="3">
    <source>
        <dbReference type="EMBL" id="HAB3518351.1"/>
    </source>
</evidence>
<evidence type="ECO:0000259" key="1">
    <source>
        <dbReference type="PROSITE" id="PS50931"/>
    </source>
</evidence>
<evidence type="ECO:0000313" key="4">
    <source>
        <dbReference type="EMBL" id="HAE5477433.1"/>
    </source>
</evidence>
<evidence type="ECO:0000313" key="2">
    <source>
        <dbReference type="EMBL" id="HAB1455618.1"/>
    </source>
</evidence>
<dbReference type="SUPFAM" id="SSF46785">
    <property type="entry name" value="Winged helix' DNA-binding domain"/>
    <property type="match status" value="1"/>
</dbReference>
<accession>A0A6X7MCA8</accession>
<proteinExistence type="predicted"/>
<dbReference type="PANTHER" id="PTHR30419">
    <property type="entry name" value="HTH-TYPE TRANSCRIPTIONAL REGULATOR YBHD"/>
    <property type="match status" value="1"/>
</dbReference>
<dbReference type="PANTHER" id="PTHR30419:SF24">
    <property type="entry name" value="HTH-TYPE TRANSCRIPTIONAL REGULATOR CZCR"/>
    <property type="match status" value="1"/>
</dbReference>
<gene>
    <name evidence="4" type="ORF">G4H67_003938</name>
    <name evidence="2" type="ORF">GI588_23245</name>
    <name evidence="3" type="ORF">GJE24_24745</name>
</gene>
<feature type="domain" description="HTH lysR-type" evidence="1">
    <location>
        <begin position="11"/>
        <end position="65"/>
    </location>
</feature>
<comment type="caution">
    <text evidence="2">The sequence shown here is derived from an EMBL/GenBank/DDBJ whole genome shotgun (WGS) entry which is preliminary data.</text>
</comment>
<dbReference type="InterPro" id="IPR050950">
    <property type="entry name" value="HTH-type_LysR_regulators"/>
</dbReference>
<protein>
    <submittedName>
        <fullName evidence="2">LysR family transcriptional regulator</fullName>
    </submittedName>
</protein>
<dbReference type="InterPro" id="IPR036388">
    <property type="entry name" value="WH-like_DNA-bd_sf"/>
</dbReference>
<dbReference type="InterPro" id="IPR036390">
    <property type="entry name" value="WH_DNA-bd_sf"/>
</dbReference>
<dbReference type="EMBL" id="DAASGX010000045">
    <property type="protein sequence ID" value="HAE5477433.1"/>
    <property type="molecule type" value="Genomic_DNA"/>
</dbReference>
<dbReference type="GO" id="GO:0005829">
    <property type="term" value="C:cytosol"/>
    <property type="evidence" value="ECO:0007669"/>
    <property type="project" value="TreeGrafter"/>
</dbReference>
<dbReference type="PROSITE" id="PS50931">
    <property type="entry name" value="HTH_LYSR"/>
    <property type="match status" value="1"/>
</dbReference>